<evidence type="ECO:0000256" key="2">
    <source>
        <dbReference type="ARBA" id="ARBA00022946"/>
    </source>
</evidence>
<dbReference type="InterPro" id="IPR007379">
    <property type="entry name" value="Tim44-like_dom"/>
</dbReference>
<evidence type="ECO:0000256" key="5">
    <source>
        <dbReference type="ARBA" id="ARBA00023274"/>
    </source>
</evidence>
<dbReference type="SUPFAM" id="SSF54427">
    <property type="entry name" value="NTF2-like"/>
    <property type="match status" value="1"/>
</dbReference>
<proteinExistence type="inferred from homology"/>
<sequence length="417" mass="49733">MSSKYSTYSTRNLRYLRISEKQVLPLILYLKPEHISWFNDIIFQEVLSALQKLIPKKFSREKKKKYEADIYREARFQFAYYFKSTDVRHSVLEKDKKYIFPSDKSLSEEDESSQNLDDSFTNEKDDDEKPTLQITYQGFNMFYKSLVVIVEPPGQIIEFGGNAKVANTMTIDDYFGQDNSDTEEANLERQPKTMLSRTQPSRMRSYYQYVDLGVLDPYCRINKRPSIFTKDFYRVLRQDFRYNVLNWACWIKITQSMGFFERVKYYDEFKMKALNMYTDLNQHFADGDLKALRNIALDKMYYRLKFELKEREEQGNKYYWKYHGLVDNPKYQCIRFYDTGLAQLIIKLHTKQCIVAFDKEGKLITGDPEEIKNIVQYVVFQRNIGEKGDWGIYGYYNPEAPIKVFKFDSDKSQLIPD</sequence>
<dbReference type="Gene3D" id="3.10.450.240">
    <property type="match status" value="1"/>
</dbReference>
<evidence type="ECO:0000313" key="11">
    <source>
        <dbReference type="EMBL" id="CAG8549213.1"/>
    </source>
</evidence>
<dbReference type="InterPro" id="IPR032710">
    <property type="entry name" value="NTF2-like_dom_sf"/>
</dbReference>
<keyword evidence="12" id="KW-1185">Reference proteome</keyword>
<evidence type="ECO:0000259" key="10">
    <source>
        <dbReference type="Pfam" id="PF04280"/>
    </source>
</evidence>
<dbReference type="Proteomes" id="UP000789901">
    <property type="component" value="Unassembled WGS sequence"/>
</dbReference>
<comment type="subcellular location">
    <subcellularLocation>
        <location evidence="1">Mitochondrion</location>
    </subcellularLocation>
</comment>
<feature type="region of interest" description="Disordered" evidence="9">
    <location>
        <begin position="103"/>
        <end position="127"/>
    </location>
</feature>
<name>A0ABN7UB88_GIGMA</name>
<evidence type="ECO:0000256" key="7">
    <source>
        <dbReference type="ARBA" id="ARBA00039448"/>
    </source>
</evidence>
<dbReference type="InterPro" id="IPR051975">
    <property type="entry name" value="mtLSU_mL45"/>
</dbReference>
<evidence type="ECO:0000256" key="1">
    <source>
        <dbReference type="ARBA" id="ARBA00004173"/>
    </source>
</evidence>
<evidence type="ECO:0000256" key="3">
    <source>
        <dbReference type="ARBA" id="ARBA00022980"/>
    </source>
</evidence>
<organism evidence="11 12">
    <name type="scientific">Gigaspora margarita</name>
    <dbReference type="NCBI Taxonomy" id="4874"/>
    <lineage>
        <taxon>Eukaryota</taxon>
        <taxon>Fungi</taxon>
        <taxon>Fungi incertae sedis</taxon>
        <taxon>Mucoromycota</taxon>
        <taxon>Glomeromycotina</taxon>
        <taxon>Glomeromycetes</taxon>
        <taxon>Diversisporales</taxon>
        <taxon>Gigasporaceae</taxon>
        <taxon>Gigaspora</taxon>
    </lineage>
</organism>
<dbReference type="Pfam" id="PF04280">
    <property type="entry name" value="Tim44"/>
    <property type="match status" value="1"/>
</dbReference>
<reference evidence="11 12" key="1">
    <citation type="submission" date="2021-06" db="EMBL/GenBank/DDBJ databases">
        <authorList>
            <person name="Kallberg Y."/>
            <person name="Tangrot J."/>
            <person name="Rosling A."/>
        </authorList>
    </citation>
    <scope>NUCLEOTIDE SEQUENCE [LARGE SCALE GENOMIC DNA]</scope>
    <source>
        <strain evidence="11 12">120-4 pot B 10/14</strain>
    </source>
</reference>
<evidence type="ECO:0000256" key="4">
    <source>
        <dbReference type="ARBA" id="ARBA00023128"/>
    </source>
</evidence>
<gene>
    <name evidence="11" type="ORF">GMARGA_LOCUS4471</name>
</gene>
<keyword evidence="4" id="KW-0496">Mitochondrion</keyword>
<keyword evidence="5" id="KW-0687">Ribonucleoprotein</keyword>
<evidence type="ECO:0000256" key="9">
    <source>
        <dbReference type="SAM" id="MobiDB-lite"/>
    </source>
</evidence>
<dbReference type="PANTHER" id="PTHR28554">
    <property type="entry name" value="39S RIBOSOMAL PROTEIN L45, MITOCHONDRIAL"/>
    <property type="match status" value="1"/>
</dbReference>
<protein>
    <recommendedName>
        <fullName evidence="7">Large ribosomal subunit protein mL45</fullName>
    </recommendedName>
    <alternativeName>
        <fullName evidence="8">39S ribosomal protein L45, mitochondrial</fullName>
    </alternativeName>
</protein>
<keyword evidence="3" id="KW-0689">Ribosomal protein</keyword>
<keyword evidence="2" id="KW-0809">Transit peptide</keyword>
<comment type="caution">
    <text evidence="11">The sequence shown here is derived from an EMBL/GenBank/DDBJ whole genome shotgun (WGS) entry which is preliminary data.</text>
</comment>
<evidence type="ECO:0000256" key="6">
    <source>
        <dbReference type="ARBA" id="ARBA00038073"/>
    </source>
</evidence>
<dbReference type="PANTHER" id="PTHR28554:SF1">
    <property type="entry name" value="LARGE RIBOSOMAL SUBUNIT PROTEIN ML45"/>
    <property type="match status" value="1"/>
</dbReference>
<evidence type="ECO:0000313" key="12">
    <source>
        <dbReference type="Proteomes" id="UP000789901"/>
    </source>
</evidence>
<comment type="similarity">
    <text evidence="6">Belongs to the mitochondrion-specific ribosomal protein mL45 family.</text>
</comment>
<accession>A0ABN7UB88</accession>
<feature type="domain" description="Tim44-like" evidence="10">
    <location>
        <begin position="267"/>
        <end position="390"/>
    </location>
</feature>
<evidence type="ECO:0000256" key="8">
    <source>
        <dbReference type="ARBA" id="ARBA00043031"/>
    </source>
</evidence>
<dbReference type="EMBL" id="CAJVQB010001765">
    <property type="protein sequence ID" value="CAG8549213.1"/>
    <property type="molecule type" value="Genomic_DNA"/>
</dbReference>